<evidence type="ECO:0000256" key="7">
    <source>
        <dbReference type="ARBA" id="ARBA00066362"/>
    </source>
</evidence>
<evidence type="ECO:0000256" key="12">
    <source>
        <dbReference type="RuleBase" id="RU362125"/>
    </source>
</evidence>
<keyword evidence="4 12" id="KW-0274">FAD</keyword>
<dbReference type="PROSITE" id="PS00072">
    <property type="entry name" value="ACYL_COA_DH_1"/>
    <property type="match status" value="1"/>
</dbReference>
<dbReference type="InterPro" id="IPR037069">
    <property type="entry name" value="AcylCoA_DH/ox_N_sf"/>
</dbReference>
<feature type="domain" description="Acyl-CoA dehydrogenase/oxidase C-terminal" evidence="13">
    <location>
        <begin position="229"/>
        <end position="376"/>
    </location>
</feature>
<dbReference type="PANTHER" id="PTHR43884:SF12">
    <property type="entry name" value="ISOVALERYL-COA DEHYDROGENASE, MITOCHONDRIAL-RELATED"/>
    <property type="match status" value="1"/>
</dbReference>
<evidence type="ECO:0000256" key="2">
    <source>
        <dbReference type="ARBA" id="ARBA00009347"/>
    </source>
</evidence>
<dbReference type="Gene3D" id="1.10.540.10">
    <property type="entry name" value="Acyl-CoA dehydrogenase/oxidase, N-terminal domain"/>
    <property type="match status" value="1"/>
</dbReference>
<proteinExistence type="inferred from homology"/>
<evidence type="ECO:0000256" key="6">
    <source>
        <dbReference type="ARBA" id="ARBA00052938"/>
    </source>
</evidence>
<dbReference type="GO" id="GO:0050660">
    <property type="term" value="F:flavin adenine dinucleotide binding"/>
    <property type="evidence" value="ECO:0007669"/>
    <property type="project" value="InterPro"/>
</dbReference>
<evidence type="ECO:0000259" key="15">
    <source>
        <dbReference type="Pfam" id="PF02771"/>
    </source>
</evidence>
<dbReference type="FunFam" id="1.10.540.10:FF:000002">
    <property type="entry name" value="Acyl-CoA dehydrogenase FadE19"/>
    <property type="match status" value="1"/>
</dbReference>
<evidence type="ECO:0000313" key="16">
    <source>
        <dbReference type="EMBL" id="APZ51166.1"/>
    </source>
</evidence>
<dbReference type="AlphaFoldDB" id="A0A1P8UP44"/>
<feature type="domain" description="Acyl-CoA dehydrogenase/oxidase N-terminal" evidence="15">
    <location>
        <begin position="6"/>
        <end position="117"/>
    </location>
</feature>
<comment type="cofactor">
    <cofactor evidence="1 12">
        <name>FAD</name>
        <dbReference type="ChEBI" id="CHEBI:57692"/>
    </cofactor>
</comment>
<evidence type="ECO:0000259" key="14">
    <source>
        <dbReference type="Pfam" id="PF02770"/>
    </source>
</evidence>
<evidence type="ECO:0000256" key="8">
    <source>
        <dbReference type="ARBA" id="ARBA00066461"/>
    </source>
</evidence>
<dbReference type="Proteomes" id="UP000187059">
    <property type="component" value="Chromosome"/>
</dbReference>
<dbReference type="Gene3D" id="2.40.110.10">
    <property type="entry name" value="Butyryl-CoA Dehydrogenase, subunit A, domain 2"/>
    <property type="match status" value="1"/>
</dbReference>
<evidence type="ECO:0000256" key="9">
    <source>
        <dbReference type="ARBA" id="ARBA00068311"/>
    </source>
</evidence>
<evidence type="ECO:0000256" key="10">
    <source>
        <dbReference type="ARBA" id="ARBA00072305"/>
    </source>
</evidence>
<feature type="domain" description="Acyl-CoA oxidase/dehydrogenase middle" evidence="14">
    <location>
        <begin position="122"/>
        <end position="216"/>
    </location>
</feature>
<dbReference type="Pfam" id="PF02770">
    <property type="entry name" value="Acyl-CoA_dh_M"/>
    <property type="match status" value="1"/>
</dbReference>
<dbReference type="FunFam" id="1.20.140.10:FF:000004">
    <property type="entry name" value="Acyl-CoA dehydrogenase FadE25"/>
    <property type="match status" value="1"/>
</dbReference>
<dbReference type="SUPFAM" id="SSF47203">
    <property type="entry name" value="Acyl-CoA dehydrogenase C-terminal domain-like"/>
    <property type="match status" value="1"/>
</dbReference>
<comment type="catalytic activity">
    <reaction evidence="6">
        <text>3-sulfinopropanoyl-CoA + H2O = propanoyl-CoA + sulfite + H(+)</text>
        <dbReference type="Rhea" id="RHEA:41624"/>
        <dbReference type="ChEBI" id="CHEBI:15377"/>
        <dbReference type="ChEBI" id="CHEBI:15378"/>
        <dbReference type="ChEBI" id="CHEBI:17359"/>
        <dbReference type="ChEBI" id="CHEBI:57392"/>
        <dbReference type="ChEBI" id="CHEBI:78349"/>
        <dbReference type="EC" id="3.13.1.4"/>
    </reaction>
    <physiologicalReaction direction="left-to-right" evidence="6">
        <dbReference type="Rhea" id="RHEA:41625"/>
    </physiologicalReaction>
</comment>
<evidence type="ECO:0000256" key="4">
    <source>
        <dbReference type="ARBA" id="ARBA00022827"/>
    </source>
</evidence>
<reference evidence="16 17" key="1">
    <citation type="submission" date="2016-04" db="EMBL/GenBank/DDBJ databases">
        <title>Deep-sea bacteria in the southern Pacific.</title>
        <authorList>
            <person name="Tang K."/>
        </authorList>
    </citation>
    <scope>NUCLEOTIDE SEQUENCE [LARGE SCALE GENOMIC DNA]</scope>
    <source>
        <strain evidence="16 17">JLT2014</strain>
    </source>
</reference>
<name>A0A1P8UP44_9RHOB</name>
<dbReference type="InterPro" id="IPR006089">
    <property type="entry name" value="Acyl-CoA_DH_CS"/>
</dbReference>
<evidence type="ECO:0000256" key="1">
    <source>
        <dbReference type="ARBA" id="ARBA00001974"/>
    </source>
</evidence>
<dbReference type="Pfam" id="PF00441">
    <property type="entry name" value="Acyl-CoA_dh_1"/>
    <property type="match status" value="1"/>
</dbReference>
<comment type="similarity">
    <text evidence="2 12">Belongs to the acyl-CoA dehydrogenase family.</text>
</comment>
<dbReference type="EC" id="3.13.1.4" evidence="8"/>
<dbReference type="InterPro" id="IPR006091">
    <property type="entry name" value="Acyl-CoA_Oxase/DH_mid-dom"/>
</dbReference>
<dbReference type="PIRSF" id="PIRSF016578">
    <property type="entry name" value="HsaA"/>
    <property type="match status" value="1"/>
</dbReference>
<dbReference type="InterPro" id="IPR046373">
    <property type="entry name" value="Acyl-CoA_Oxase/DH_mid-dom_sf"/>
</dbReference>
<dbReference type="Pfam" id="PF02771">
    <property type="entry name" value="Acyl-CoA_dh_N"/>
    <property type="match status" value="1"/>
</dbReference>
<dbReference type="InterPro" id="IPR009075">
    <property type="entry name" value="AcylCo_DH/oxidase_C"/>
</dbReference>
<protein>
    <recommendedName>
        <fullName evidence="9">3-sulfinopropanoyl-CoA desulfinase</fullName>
        <ecNumber evidence="7">1.3.8.10</ecNumber>
        <ecNumber evidence="8">3.13.1.4</ecNumber>
    </recommendedName>
    <alternativeName>
        <fullName evidence="11">3-sulfinopropionyl coenzyme A desulfinase</fullName>
    </alternativeName>
    <alternativeName>
        <fullName evidence="10">Cyclohex-1-ene-1-carbonyl-CoA dehydrogenase</fullName>
    </alternativeName>
</protein>
<dbReference type="OrthoDB" id="9775090at2"/>
<evidence type="ECO:0000259" key="13">
    <source>
        <dbReference type="Pfam" id="PF00441"/>
    </source>
</evidence>
<dbReference type="FunFam" id="2.40.110.10:FF:000001">
    <property type="entry name" value="Acyl-CoA dehydrogenase, mitochondrial"/>
    <property type="match status" value="1"/>
</dbReference>
<dbReference type="InterPro" id="IPR009100">
    <property type="entry name" value="AcylCoA_DH/oxidase_NM_dom_sf"/>
</dbReference>
<dbReference type="EMBL" id="CP015093">
    <property type="protein sequence ID" value="APZ51166.1"/>
    <property type="molecule type" value="Genomic_DNA"/>
</dbReference>
<evidence type="ECO:0000313" key="17">
    <source>
        <dbReference type="Proteomes" id="UP000187059"/>
    </source>
</evidence>
<evidence type="ECO:0000256" key="3">
    <source>
        <dbReference type="ARBA" id="ARBA00022630"/>
    </source>
</evidence>
<evidence type="ECO:0000256" key="5">
    <source>
        <dbReference type="ARBA" id="ARBA00023002"/>
    </source>
</evidence>
<dbReference type="InterPro" id="IPR036250">
    <property type="entry name" value="AcylCo_DH-like_C"/>
</dbReference>
<dbReference type="PROSITE" id="PS00073">
    <property type="entry name" value="ACYL_COA_DH_2"/>
    <property type="match status" value="1"/>
</dbReference>
<dbReference type="KEGG" id="paby:Ga0080574_TMP832"/>
<dbReference type="STRING" id="1250539.Ga0080574_TMP832"/>
<dbReference type="SUPFAM" id="SSF56645">
    <property type="entry name" value="Acyl-CoA dehydrogenase NM domain-like"/>
    <property type="match status" value="1"/>
</dbReference>
<dbReference type="GO" id="GO:0003995">
    <property type="term" value="F:acyl-CoA dehydrogenase activity"/>
    <property type="evidence" value="ECO:0007669"/>
    <property type="project" value="InterPro"/>
</dbReference>
<sequence length="383" mass="40739">MSPNMTDEQRMIRDTARDIARKVLAPGAAAREAAGEIEPGLRDTLAELGFLGMTIPPDWGGVGADYISYALALMEIAAGDGAVSTMMSVHNAPFLAILDRYGTDIQKEQWLRPAAEGRFIGSFALTEPQAGTDAAALRSQARRDGDHYVLTGSKQFISSARIGGATIVFAVTDPGAGKRGISAFYVENDTPGFIVGAAEAKLGQKASDTCALSFEDLRIPAGNRIGDEGKGYSIALSSLEAGRIGIAAQSVGMAEAAFRIALDYSQDRTSFGKPLIEHQAMSFRLADMDARIEAARQLVLNAARLKDAGAPCLREAAIAKLIASEMVETVTSAAIQALGGYGYLEEYGLARIYRDQRVCQIYEGTSDVQRMIIARHFNSGASA</sequence>
<dbReference type="EC" id="1.3.8.10" evidence="7"/>
<dbReference type="InterPro" id="IPR013786">
    <property type="entry name" value="AcylCoA_DH/ox_N"/>
</dbReference>
<keyword evidence="3 12" id="KW-0285">Flavoprotein</keyword>
<accession>A0A1P8UP44</accession>
<keyword evidence="17" id="KW-1185">Reference proteome</keyword>
<dbReference type="PANTHER" id="PTHR43884">
    <property type="entry name" value="ACYL-COA DEHYDROGENASE"/>
    <property type="match status" value="1"/>
</dbReference>
<dbReference type="Gene3D" id="1.20.140.10">
    <property type="entry name" value="Butyryl-CoA Dehydrogenase, subunit A, domain 3"/>
    <property type="match status" value="1"/>
</dbReference>
<gene>
    <name evidence="16" type="ORF">Ga0080574_TMP832</name>
</gene>
<organism evidence="16 17">
    <name type="scientific">Salipiger abyssi</name>
    <dbReference type="NCBI Taxonomy" id="1250539"/>
    <lineage>
        <taxon>Bacteria</taxon>
        <taxon>Pseudomonadati</taxon>
        <taxon>Pseudomonadota</taxon>
        <taxon>Alphaproteobacteria</taxon>
        <taxon>Rhodobacterales</taxon>
        <taxon>Roseobacteraceae</taxon>
        <taxon>Salipiger</taxon>
    </lineage>
</organism>
<keyword evidence="5 12" id="KW-0560">Oxidoreductase</keyword>
<evidence type="ECO:0000256" key="11">
    <source>
        <dbReference type="ARBA" id="ARBA00075603"/>
    </source>
</evidence>